<dbReference type="EMBL" id="BMYR01000025">
    <property type="protein sequence ID" value="GGW73876.1"/>
    <property type="molecule type" value="Genomic_DNA"/>
</dbReference>
<comment type="caution">
    <text evidence="2">The sequence shown here is derived from an EMBL/GenBank/DDBJ whole genome shotgun (WGS) entry which is preliminary data.</text>
</comment>
<keyword evidence="1" id="KW-0732">Signal</keyword>
<reference evidence="3" key="1">
    <citation type="journal article" date="2019" name="Int. J. Syst. Evol. Microbiol.">
        <title>The Global Catalogue of Microorganisms (GCM) 10K type strain sequencing project: providing services to taxonomists for standard genome sequencing and annotation.</title>
        <authorList>
            <consortium name="The Broad Institute Genomics Platform"/>
            <consortium name="The Broad Institute Genome Sequencing Center for Infectious Disease"/>
            <person name="Wu L."/>
            <person name="Ma J."/>
        </authorList>
    </citation>
    <scope>NUCLEOTIDE SEQUENCE [LARGE SCALE GENOMIC DNA]</scope>
    <source>
        <strain evidence="3">KCTC 23723</strain>
    </source>
</reference>
<dbReference type="Proteomes" id="UP000634667">
    <property type="component" value="Unassembled WGS sequence"/>
</dbReference>
<protein>
    <submittedName>
        <fullName evidence="2">Uncharacterized protein</fullName>
    </submittedName>
</protein>
<keyword evidence="3" id="KW-1185">Reference proteome</keyword>
<proteinExistence type="predicted"/>
<name>A0ABQ2WXP4_9ALTE</name>
<feature type="signal peptide" evidence="1">
    <location>
        <begin position="1"/>
        <end position="19"/>
    </location>
</feature>
<gene>
    <name evidence="2" type="ORF">GCM10008111_32150</name>
</gene>
<evidence type="ECO:0000313" key="3">
    <source>
        <dbReference type="Proteomes" id="UP000634667"/>
    </source>
</evidence>
<evidence type="ECO:0000256" key="1">
    <source>
        <dbReference type="SAM" id="SignalP"/>
    </source>
</evidence>
<evidence type="ECO:0000313" key="2">
    <source>
        <dbReference type="EMBL" id="GGW73876.1"/>
    </source>
</evidence>
<sequence length="147" mass="16411">MRKIIILIALLGFSSKLFAYCDGGYPNVTVVDEIKKANFVAIGKVTSRKIVVDPIEDPEGYEAELFQVEIENVLYGTPPEYVVKGYLTLYNDNTSSRFNMDVGESYLMFVSEYLDGFYINSCGNSGTVIKSKEVIKTIQKIVGDKHA</sequence>
<accession>A0ABQ2WXP4</accession>
<feature type="chain" id="PRO_5046776404" evidence="1">
    <location>
        <begin position="20"/>
        <end position="147"/>
    </location>
</feature>
<organism evidence="2 3">
    <name type="scientific">Alishewanella tabrizica</name>
    <dbReference type="NCBI Taxonomy" id="671278"/>
    <lineage>
        <taxon>Bacteria</taxon>
        <taxon>Pseudomonadati</taxon>
        <taxon>Pseudomonadota</taxon>
        <taxon>Gammaproteobacteria</taxon>
        <taxon>Alteromonadales</taxon>
        <taxon>Alteromonadaceae</taxon>
        <taxon>Alishewanella</taxon>
    </lineage>
</organism>